<dbReference type="GO" id="GO:0043420">
    <property type="term" value="P:anthranilate metabolic process"/>
    <property type="evidence" value="ECO:0007669"/>
    <property type="project" value="TreeGrafter"/>
</dbReference>
<evidence type="ECO:0000256" key="4">
    <source>
        <dbReference type="SAM" id="MobiDB-lite"/>
    </source>
</evidence>
<dbReference type="Pfam" id="PF00266">
    <property type="entry name" value="Aminotran_5"/>
    <property type="match status" value="1"/>
</dbReference>
<evidence type="ECO:0000256" key="2">
    <source>
        <dbReference type="ARBA" id="ARBA00022801"/>
    </source>
</evidence>
<dbReference type="PANTHER" id="PTHR14084:SF0">
    <property type="entry name" value="KYNURENINASE"/>
    <property type="match status" value="1"/>
</dbReference>
<dbReference type="GO" id="GO:0008483">
    <property type="term" value="F:transaminase activity"/>
    <property type="evidence" value="ECO:0007669"/>
    <property type="project" value="UniProtKB-KW"/>
</dbReference>
<dbReference type="InterPro" id="IPR010111">
    <property type="entry name" value="Kynureninase"/>
</dbReference>
<reference evidence="7" key="1">
    <citation type="submission" date="2019-11" db="EMBL/GenBank/DDBJ databases">
        <title>The complete genome sequence of Saccharopolyspora sp. E2A.</title>
        <authorList>
            <person name="Zhang G."/>
        </authorList>
    </citation>
    <scope>NUCLEOTIDE SEQUENCE [LARGE SCALE GENOMIC DNA]</scope>
    <source>
        <strain evidence="7">E2A</strain>
    </source>
</reference>
<evidence type="ECO:0000259" key="5">
    <source>
        <dbReference type="Pfam" id="PF00266"/>
    </source>
</evidence>
<feature type="compositionally biased region" description="Polar residues" evidence="4">
    <location>
        <begin position="373"/>
        <end position="385"/>
    </location>
</feature>
<protein>
    <submittedName>
        <fullName evidence="6">Aminotransferase class V-fold PLP-dependent enzyme</fullName>
    </submittedName>
</protein>
<dbReference type="GO" id="GO:0005737">
    <property type="term" value="C:cytoplasm"/>
    <property type="evidence" value="ECO:0007669"/>
    <property type="project" value="InterPro"/>
</dbReference>
<organism evidence="6 7">
    <name type="scientific">Allosaccharopolyspora coralli</name>
    <dbReference type="NCBI Taxonomy" id="2665642"/>
    <lineage>
        <taxon>Bacteria</taxon>
        <taxon>Bacillati</taxon>
        <taxon>Actinomycetota</taxon>
        <taxon>Actinomycetes</taxon>
        <taxon>Pseudonocardiales</taxon>
        <taxon>Pseudonocardiaceae</taxon>
        <taxon>Allosaccharopolyspora</taxon>
    </lineage>
</organism>
<dbReference type="Gene3D" id="3.40.640.10">
    <property type="entry name" value="Type I PLP-dependent aspartate aminotransferase-like (Major domain)"/>
    <property type="match status" value="2"/>
</dbReference>
<dbReference type="PANTHER" id="PTHR14084">
    <property type="entry name" value="KYNURENINASE"/>
    <property type="match status" value="1"/>
</dbReference>
<evidence type="ECO:0000256" key="3">
    <source>
        <dbReference type="ARBA" id="ARBA00022898"/>
    </source>
</evidence>
<dbReference type="AlphaFoldDB" id="A0A5Q3Q4C8"/>
<dbReference type="RefSeq" id="WP_154074965.1">
    <property type="nucleotide sequence ID" value="NZ_CP045929.1"/>
</dbReference>
<dbReference type="Pfam" id="PF22580">
    <property type="entry name" value="KYNU_C"/>
    <property type="match status" value="1"/>
</dbReference>
<dbReference type="KEGG" id="sace:GIY23_01170"/>
<sequence length="385" mass="40241">MNSPGWASTRARAASWDDADALAATRSAFLLREGVLHCDGTGVRARTTGSGTAPDVLGRLASLTGATPDEIRLADSASMNTFATLLAATRLRPDRPVLLLDSGRAAADRYLARSAADFRGGRLHWWDPAEDLDSVVDEQVAVVSLSHTDPVSGGVRDAAAITARVHAHGALVVWDVTGSTGALDVALRDWDADFAVGCGHKFLGGGPDAPSFTMTARRHHDTLAAGPGDIGGGVPHPAARADNTLSTSGLGAGLAALEGIPPERLHAKTAGLVRLFLELLVDLPVDVVRPASGQPHGPHVTLRHDHARWLTGELFARGVLVDHVEPDLVRFVFAPAWLSYGDAVEAAETLHEVLAAGLPPGAQPSARRMRTANEVTNSQNNAAAP</sequence>
<dbReference type="GO" id="GO:0019441">
    <property type="term" value="P:L-tryptophan catabolic process to kynurenine"/>
    <property type="evidence" value="ECO:0007669"/>
    <property type="project" value="TreeGrafter"/>
</dbReference>
<dbReference type="Proteomes" id="UP000371041">
    <property type="component" value="Chromosome"/>
</dbReference>
<evidence type="ECO:0000256" key="1">
    <source>
        <dbReference type="ARBA" id="ARBA00022642"/>
    </source>
</evidence>
<dbReference type="SUPFAM" id="SSF53383">
    <property type="entry name" value="PLP-dependent transferases"/>
    <property type="match status" value="1"/>
</dbReference>
<dbReference type="InterPro" id="IPR015424">
    <property type="entry name" value="PyrdxlP-dep_Trfase"/>
</dbReference>
<keyword evidence="7" id="KW-1185">Reference proteome</keyword>
<evidence type="ECO:0000313" key="6">
    <source>
        <dbReference type="EMBL" id="QGK68356.1"/>
    </source>
</evidence>
<proteinExistence type="predicted"/>
<keyword evidence="2" id="KW-0378">Hydrolase</keyword>
<dbReference type="InterPro" id="IPR015422">
    <property type="entry name" value="PyrdxlP-dep_Trfase_small"/>
</dbReference>
<dbReference type="GO" id="GO:0030170">
    <property type="term" value="F:pyridoxal phosphate binding"/>
    <property type="evidence" value="ECO:0007669"/>
    <property type="project" value="InterPro"/>
</dbReference>
<keyword evidence="6" id="KW-0808">Transferase</keyword>
<name>A0A5Q3Q4C8_9PSEU</name>
<dbReference type="EMBL" id="CP045929">
    <property type="protein sequence ID" value="QGK68356.1"/>
    <property type="molecule type" value="Genomic_DNA"/>
</dbReference>
<keyword evidence="3" id="KW-0663">Pyridoxal phosphate</keyword>
<keyword evidence="6" id="KW-0032">Aminotransferase</keyword>
<dbReference type="InterPro" id="IPR000192">
    <property type="entry name" value="Aminotrans_V_dom"/>
</dbReference>
<dbReference type="GO" id="GO:0009435">
    <property type="term" value="P:NAD+ biosynthetic process"/>
    <property type="evidence" value="ECO:0007669"/>
    <property type="project" value="InterPro"/>
</dbReference>
<evidence type="ECO:0000313" key="7">
    <source>
        <dbReference type="Proteomes" id="UP000371041"/>
    </source>
</evidence>
<feature type="region of interest" description="Disordered" evidence="4">
    <location>
        <begin position="358"/>
        <end position="385"/>
    </location>
</feature>
<dbReference type="InterPro" id="IPR015421">
    <property type="entry name" value="PyrdxlP-dep_Trfase_major"/>
</dbReference>
<dbReference type="Gene3D" id="3.90.1150.10">
    <property type="entry name" value="Aspartate Aminotransferase, domain 1"/>
    <property type="match status" value="1"/>
</dbReference>
<gene>
    <name evidence="6" type="ORF">GIY23_01170</name>
</gene>
<keyword evidence="1" id="KW-0662">Pyridine nucleotide biosynthesis</keyword>
<feature type="domain" description="Aminotransferase class V" evidence="5">
    <location>
        <begin position="77"/>
        <end position="204"/>
    </location>
</feature>
<accession>A0A5Q3Q4C8</accession>
<dbReference type="GO" id="GO:0030429">
    <property type="term" value="F:kynureninase activity"/>
    <property type="evidence" value="ECO:0007669"/>
    <property type="project" value="InterPro"/>
</dbReference>